<dbReference type="Pfam" id="PF10082">
    <property type="entry name" value="BBP2_2"/>
    <property type="match status" value="1"/>
</dbReference>
<dbReference type="AlphaFoldDB" id="A0A919E995"/>
<keyword evidence="5" id="KW-1185">Reference proteome</keyword>
<gene>
    <name evidence="4" type="ORF">GCM10017044_20450</name>
</gene>
<evidence type="ECO:0000256" key="1">
    <source>
        <dbReference type="ARBA" id="ARBA00004442"/>
    </source>
</evidence>
<dbReference type="SUPFAM" id="SSF56935">
    <property type="entry name" value="Porins"/>
    <property type="match status" value="1"/>
</dbReference>
<evidence type="ECO:0000313" key="5">
    <source>
        <dbReference type="Proteomes" id="UP000630923"/>
    </source>
</evidence>
<proteinExistence type="predicted"/>
<reference evidence="4" key="1">
    <citation type="journal article" date="2014" name="Int. J. Syst. Evol. Microbiol.">
        <title>Complete genome sequence of Corynebacterium casei LMG S-19264T (=DSM 44701T), isolated from a smear-ripened cheese.</title>
        <authorList>
            <consortium name="US DOE Joint Genome Institute (JGI-PGF)"/>
            <person name="Walter F."/>
            <person name="Albersmeier A."/>
            <person name="Kalinowski J."/>
            <person name="Ruckert C."/>
        </authorList>
    </citation>
    <scope>NUCLEOTIDE SEQUENCE</scope>
    <source>
        <strain evidence="4">KCTC 42590</strain>
    </source>
</reference>
<organism evidence="4 5">
    <name type="scientific">Kordiimonas sediminis</name>
    <dbReference type="NCBI Taxonomy" id="1735581"/>
    <lineage>
        <taxon>Bacteria</taxon>
        <taxon>Pseudomonadati</taxon>
        <taxon>Pseudomonadota</taxon>
        <taxon>Alphaproteobacteria</taxon>
        <taxon>Kordiimonadales</taxon>
        <taxon>Kordiimonadaceae</taxon>
        <taxon>Kordiimonas</taxon>
    </lineage>
</organism>
<evidence type="ECO:0000256" key="3">
    <source>
        <dbReference type="ARBA" id="ARBA00023237"/>
    </source>
</evidence>
<reference evidence="4" key="2">
    <citation type="submission" date="2020-09" db="EMBL/GenBank/DDBJ databases">
        <authorList>
            <person name="Sun Q."/>
            <person name="Kim S."/>
        </authorList>
    </citation>
    <scope>NUCLEOTIDE SEQUENCE</scope>
    <source>
        <strain evidence="4">KCTC 42590</strain>
    </source>
</reference>
<evidence type="ECO:0000313" key="4">
    <source>
        <dbReference type="EMBL" id="GHF25548.1"/>
    </source>
</evidence>
<comment type="subcellular location">
    <subcellularLocation>
        <location evidence="1">Cell outer membrane</location>
    </subcellularLocation>
</comment>
<keyword evidence="3" id="KW-0998">Cell outer membrane</keyword>
<sequence length="435" mass="48564">MLTNTLNCHKITRFCIFKQTATNWGAITVFNRATRNLLFLGTILSSSALLHPVLAQQNSGNEQGLFYSLSAEVSHVNNILRLSEEEKDENPNLQASDSYLDADLTLGYGKRIGRQILSLNVNAGQRFHKNNTQLDNENLGVSSTLNWKLGASCSGQLSGNYQRRQAQIETIDDIIANDVKDRTGSIFTACRVGGRLSVTGGFSLSELDNEQERSQLNDRNDTQYSAGLRYSIGQDKYIGLFGSRTDTKYENRTFTNDLKAELTSESISGEVSSNFGPNLIVTGNIGYQQVKDNSPEANETKGLSYSIGVEYTLAARHKVNLNLSKNTVPQENLRSIFSTEQTTEIGINSSWSPKLSSQVSFRYRDRKNEYGNEVNPIFGPRNLSDETYGLQGRINYSLGRLIELSVGARYDRRNADNDLFSYDDKGLFLRVSIRN</sequence>
<dbReference type="Gene3D" id="2.40.170.20">
    <property type="entry name" value="TonB-dependent receptor, beta-barrel domain"/>
    <property type="match status" value="1"/>
</dbReference>
<evidence type="ECO:0008006" key="6">
    <source>
        <dbReference type="Google" id="ProtNLM"/>
    </source>
</evidence>
<evidence type="ECO:0000256" key="2">
    <source>
        <dbReference type="ARBA" id="ARBA00023136"/>
    </source>
</evidence>
<comment type="caution">
    <text evidence="4">The sequence shown here is derived from an EMBL/GenBank/DDBJ whole genome shotgun (WGS) entry which is preliminary data.</text>
</comment>
<accession>A0A919E995</accession>
<dbReference type="EMBL" id="BNCI01000002">
    <property type="protein sequence ID" value="GHF25548.1"/>
    <property type="molecule type" value="Genomic_DNA"/>
</dbReference>
<keyword evidence="2" id="KW-0472">Membrane</keyword>
<dbReference type="Proteomes" id="UP000630923">
    <property type="component" value="Unassembled WGS sequence"/>
</dbReference>
<name>A0A919E995_9PROT</name>
<dbReference type="InterPro" id="IPR018759">
    <property type="entry name" value="BBP2_2"/>
</dbReference>
<dbReference type="InterPro" id="IPR036942">
    <property type="entry name" value="Beta-barrel_TonB_sf"/>
</dbReference>
<protein>
    <recommendedName>
        <fullName evidence="6">Beta-barrel porin 2</fullName>
    </recommendedName>
</protein>
<dbReference type="GO" id="GO:0009279">
    <property type="term" value="C:cell outer membrane"/>
    <property type="evidence" value="ECO:0007669"/>
    <property type="project" value="UniProtKB-SubCell"/>
</dbReference>